<evidence type="ECO:0000256" key="5">
    <source>
        <dbReference type="SAM" id="Phobius"/>
    </source>
</evidence>
<keyword evidence="2 5" id="KW-0812">Transmembrane</keyword>
<dbReference type="AlphaFoldDB" id="A0A1M6DEN0"/>
<feature type="transmembrane region" description="Helical" evidence="5">
    <location>
        <begin position="352"/>
        <end position="374"/>
    </location>
</feature>
<dbReference type="Pfam" id="PF12698">
    <property type="entry name" value="ABC2_membrane_3"/>
    <property type="match status" value="1"/>
</dbReference>
<evidence type="ECO:0000256" key="2">
    <source>
        <dbReference type="ARBA" id="ARBA00022692"/>
    </source>
</evidence>
<dbReference type="EMBL" id="FQZP01000007">
    <property type="protein sequence ID" value="SHI71663.1"/>
    <property type="molecule type" value="Genomic_DNA"/>
</dbReference>
<evidence type="ECO:0000313" key="8">
    <source>
        <dbReference type="Proteomes" id="UP000324781"/>
    </source>
</evidence>
<dbReference type="RefSeq" id="WP_149678017.1">
    <property type="nucleotide sequence ID" value="NZ_FQZP01000007.1"/>
</dbReference>
<dbReference type="GO" id="GO:0140359">
    <property type="term" value="F:ABC-type transporter activity"/>
    <property type="evidence" value="ECO:0007669"/>
    <property type="project" value="InterPro"/>
</dbReference>
<protein>
    <submittedName>
        <fullName evidence="7">ABC-2 type transport system permease protein</fullName>
    </submittedName>
</protein>
<dbReference type="PANTHER" id="PTHR43027:SF1">
    <property type="entry name" value="DOXORUBICIN RESISTANCE ABC TRANSPORTER PERMEASE PROTEIN DRRC-RELATED"/>
    <property type="match status" value="1"/>
</dbReference>
<sequence>MFTHVFKYRLKCLLRDKVVLFWTILFPIVLSTLFFTAFSNLNNAVSFTSAKVAVVDNEAYRNNKPFQEALVSVSEKRDEQEPLLSVELVSSDEAETLLEQGKVHGIILLDPDIKLVVKQSGMHQSIIKSFLDQYRQISASYGTVILRNFDIPANGDTLTRFPADDYLTELPLGKNKTDNTVTYYYALLAMASLYGAFWGLRVIGEVQADQSANGARINLAPVHKMKTLLAGILAAWIIQFVELSLLLLYMILVLKVPFGNQAGYILLTCLVGALAGLTLGTLVSGLVKRNLGLKIGVLIGLSMLMSGLAGLYFAPFKYIVIKAVPMLAYINPANLITDALYALYYYDTYHRFALNIALLLAFSAVFLLLTYLTVRRDRYASIPSIQEDN</sequence>
<gene>
    <name evidence="7" type="ORF">SAMN05444373_100760</name>
</gene>
<dbReference type="OrthoDB" id="9771731at2"/>
<feature type="transmembrane region" description="Helical" evidence="5">
    <location>
        <begin position="228"/>
        <end position="252"/>
    </location>
</feature>
<dbReference type="PANTHER" id="PTHR43027">
    <property type="entry name" value="DOXORUBICIN RESISTANCE ABC TRANSPORTER PERMEASE PROTEIN DRRC-RELATED"/>
    <property type="match status" value="1"/>
</dbReference>
<dbReference type="Proteomes" id="UP000324781">
    <property type="component" value="Unassembled WGS sequence"/>
</dbReference>
<feature type="transmembrane region" description="Helical" evidence="5">
    <location>
        <begin position="326"/>
        <end position="346"/>
    </location>
</feature>
<comment type="subcellular location">
    <subcellularLocation>
        <location evidence="1">Membrane</location>
        <topology evidence="1">Multi-pass membrane protein</topology>
    </subcellularLocation>
</comment>
<reference evidence="7 8" key="1">
    <citation type="submission" date="2016-11" db="EMBL/GenBank/DDBJ databases">
        <authorList>
            <person name="Varghese N."/>
            <person name="Submissions S."/>
        </authorList>
    </citation>
    <scope>NUCLEOTIDE SEQUENCE [LARGE SCALE GENOMIC DNA]</scope>
    <source>
        <strain evidence="7 8">DSM 19027</strain>
    </source>
</reference>
<dbReference type="InterPro" id="IPR052902">
    <property type="entry name" value="ABC-2_transporter"/>
</dbReference>
<evidence type="ECO:0000256" key="4">
    <source>
        <dbReference type="ARBA" id="ARBA00023136"/>
    </source>
</evidence>
<keyword evidence="4 5" id="KW-0472">Membrane</keyword>
<proteinExistence type="predicted"/>
<evidence type="ECO:0000259" key="6">
    <source>
        <dbReference type="Pfam" id="PF12698"/>
    </source>
</evidence>
<feature type="transmembrane region" description="Helical" evidence="5">
    <location>
        <begin position="264"/>
        <end position="287"/>
    </location>
</feature>
<evidence type="ECO:0000256" key="3">
    <source>
        <dbReference type="ARBA" id="ARBA00022989"/>
    </source>
</evidence>
<name>A0A1M6DEN0_9FIRM</name>
<organism evidence="7 8">
    <name type="scientific">Thermoclostridium caenicola</name>
    <dbReference type="NCBI Taxonomy" id="659425"/>
    <lineage>
        <taxon>Bacteria</taxon>
        <taxon>Bacillati</taxon>
        <taxon>Bacillota</taxon>
        <taxon>Clostridia</taxon>
        <taxon>Eubacteriales</taxon>
        <taxon>Oscillospiraceae</taxon>
        <taxon>Thermoclostridium</taxon>
    </lineage>
</organism>
<feature type="transmembrane region" description="Helical" evidence="5">
    <location>
        <begin position="293"/>
        <end position="314"/>
    </location>
</feature>
<feature type="domain" description="ABC-2 type transporter transmembrane" evidence="6">
    <location>
        <begin position="17"/>
        <end position="372"/>
    </location>
</feature>
<accession>A0A1M6DEN0</accession>
<keyword evidence="3 5" id="KW-1133">Transmembrane helix</keyword>
<keyword evidence="8" id="KW-1185">Reference proteome</keyword>
<dbReference type="GO" id="GO:0016020">
    <property type="term" value="C:membrane"/>
    <property type="evidence" value="ECO:0007669"/>
    <property type="project" value="UniProtKB-SubCell"/>
</dbReference>
<evidence type="ECO:0000313" key="7">
    <source>
        <dbReference type="EMBL" id="SHI71663.1"/>
    </source>
</evidence>
<dbReference type="InterPro" id="IPR013525">
    <property type="entry name" value="ABC2_TM"/>
</dbReference>
<feature type="transmembrane region" description="Helical" evidence="5">
    <location>
        <begin position="20"/>
        <end position="41"/>
    </location>
</feature>
<evidence type="ECO:0000256" key="1">
    <source>
        <dbReference type="ARBA" id="ARBA00004141"/>
    </source>
</evidence>
<feature type="transmembrane region" description="Helical" evidence="5">
    <location>
        <begin position="182"/>
        <end position="200"/>
    </location>
</feature>